<dbReference type="EMBL" id="VXIV02000181">
    <property type="protein sequence ID" value="KAF6040106.1"/>
    <property type="molecule type" value="Genomic_DNA"/>
</dbReference>
<dbReference type="Proteomes" id="UP000593567">
    <property type="component" value="Unassembled WGS sequence"/>
</dbReference>
<name>A0A7J7KPK1_BUGNE</name>
<organism evidence="1 2">
    <name type="scientific">Bugula neritina</name>
    <name type="common">Brown bryozoan</name>
    <name type="synonym">Sertularia neritina</name>
    <dbReference type="NCBI Taxonomy" id="10212"/>
    <lineage>
        <taxon>Eukaryota</taxon>
        <taxon>Metazoa</taxon>
        <taxon>Spiralia</taxon>
        <taxon>Lophotrochozoa</taxon>
        <taxon>Bryozoa</taxon>
        <taxon>Gymnolaemata</taxon>
        <taxon>Cheilostomatida</taxon>
        <taxon>Flustrina</taxon>
        <taxon>Buguloidea</taxon>
        <taxon>Bugulidae</taxon>
        <taxon>Bugula</taxon>
    </lineage>
</organism>
<accession>A0A7J7KPK1</accession>
<evidence type="ECO:0000313" key="2">
    <source>
        <dbReference type="Proteomes" id="UP000593567"/>
    </source>
</evidence>
<protein>
    <submittedName>
        <fullName evidence="1">Uncharacterized protein</fullName>
    </submittedName>
</protein>
<proteinExistence type="predicted"/>
<evidence type="ECO:0000313" key="1">
    <source>
        <dbReference type="EMBL" id="KAF6040106.1"/>
    </source>
</evidence>
<sequence length="70" mass="7929">MVVQCEILADCKVEKSPSKITADLLQLLSVNAINYISLCQFYKITLLSSLYEELLFRPETEIHTYSSGIT</sequence>
<reference evidence="1" key="1">
    <citation type="submission" date="2020-06" db="EMBL/GenBank/DDBJ databases">
        <title>Draft genome of Bugula neritina, a colonial animal packing powerful symbionts and potential medicines.</title>
        <authorList>
            <person name="Rayko M."/>
        </authorList>
    </citation>
    <scope>NUCLEOTIDE SEQUENCE [LARGE SCALE GENOMIC DNA]</scope>
    <source>
        <strain evidence="1">Kwan_BN1</strain>
    </source>
</reference>
<comment type="caution">
    <text evidence="1">The sequence shown here is derived from an EMBL/GenBank/DDBJ whole genome shotgun (WGS) entry which is preliminary data.</text>
</comment>
<dbReference type="AlphaFoldDB" id="A0A7J7KPK1"/>
<keyword evidence="2" id="KW-1185">Reference proteome</keyword>
<gene>
    <name evidence="1" type="ORF">EB796_001579</name>
</gene>